<dbReference type="AlphaFoldDB" id="A0A517TUR5"/>
<organism evidence="1 2">
    <name type="scientific">Lacipirellula limnantheis</name>
    <dbReference type="NCBI Taxonomy" id="2528024"/>
    <lineage>
        <taxon>Bacteria</taxon>
        <taxon>Pseudomonadati</taxon>
        <taxon>Planctomycetota</taxon>
        <taxon>Planctomycetia</taxon>
        <taxon>Pirellulales</taxon>
        <taxon>Lacipirellulaceae</taxon>
        <taxon>Lacipirellula</taxon>
    </lineage>
</organism>
<dbReference type="Pfam" id="PF04493">
    <property type="entry name" value="Endonuclease_5"/>
    <property type="match status" value="1"/>
</dbReference>
<keyword evidence="1" id="KW-0255">Endonuclease</keyword>
<dbReference type="Proteomes" id="UP000317909">
    <property type="component" value="Chromosome"/>
</dbReference>
<dbReference type="GO" id="GO:0004519">
    <property type="term" value="F:endonuclease activity"/>
    <property type="evidence" value="ECO:0007669"/>
    <property type="project" value="UniProtKB-KW"/>
</dbReference>
<evidence type="ECO:0000313" key="1">
    <source>
        <dbReference type="EMBL" id="QDT72116.1"/>
    </source>
</evidence>
<dbReference type="KEGG" id="llh:I41_12820"/>
<sequence>MSRLIGTHDEPADEAGSYTNLEISTNSSAPRSAPATASIRSTFSVGHKINLPTALDLVLEACRGYRLREPTRMAHYAPK</sequence>
<keyword evidence="1" id="KW-0540">Nuclease</keyword>
<gene>
    <name evidence="1" type="ORF">I41_12820</name>
</gene>
<dbReference type="EMBL" id="CP036339">
    <property type="protein sequence ID" value="QDT72116.1"/>
    <property type="molecule type" value="Genomic_DNA"/>
</dbReference>
<protein>
    <submittedName>
        <fullName evidence="1">Endonuclease V</fullName>
    </submittedName>
</protein>
<evidence type="ECO:0000313" key="2">
    <source>
        <dbReference type="Proteomes" id="UP000317909"/>
    </source>
</evidence>
<dbReference type="Gene3D" id="3.30.2170.10">
    <property type="entry name" value="archaeoglobus fulgidus dsm 4304 superfamily"/>
    <property type="match status" value="1"/>
</dbReference>
<reference evidence="1 2" key="1">
    <citation type="submission" date="2019-02" db="EMBL/GenBank/DDBJ databases">
        <title>Deep-cultivation of Planctomycetes and their phenomic and genomic characterization uncovers novel biology.</title>
        <authorList>
            <person name="Wiegand S."/>
            <person name="Jogler M."/>
            <person name="Boedeker C."/>
            <person name="Pinto D."/>
            <person name="Vollmers J."/>
            <person name="Rivas-Marin E."/>
            <person name="Kohn T."/>
            <person name="Peeters S.H."/>
            <person name="Heuer A."/>
            <person name="Rast P."/>
            <person name="Oberbeckmann S."/>
            <person name="Bunk B."/>
            <person name="Jeske O."/>
            <person name="Meyerdierks A."/>
            <person name="Storesund J.E."/>
            <person name="Kallscheuer N."/>
            <person name="Luecker S."/>
            <person name="Lage O.M."/>
            <person name="Pohl T."/>
            <person name="Merkel B.J."/>
            <person name="Hornburger P."/>
            <person name="Mueller R.-W."/>
            <person name="Bruemmer F."/>
            <person name="Labrenz M."/>
            <person name="Spormann A.M."/>
            <person name="Op den Camp H."/>
            <person name="Overmann J."/>
            <person name="Amann R."/>
            <person name="Jetten M.S.M."/>
            <person name="Mascher T."/>
            <person name="Medema M.H."/>
            <person name="Devos D.P."/>
            <person name="Kaster A.-K."/>
            <person name="Ovreas L."/>
            <person name="Rohde M."/>
            <person name="Galperin M.Y."/>
            <person name="Jogler C."/>
        </authorList>
    </citation>
    <scope>NUCLEOTIDE SEQUENCE [LARGE SCALE GENOMIC DNA]</scope>
    <source>
        <strain evidence="1 2">I41</strain>
    </source>
</reference>
<accession>A0A517TUR5</accession>
<name>A0A517TUR5_9BACT</name>
<keyword evidence="2" id="KW-1185">Reference proteome</keyword>
<proteinExistence type="predicted"/>
<keyword evidence="1" id="KW-0378">Hydrolase</keyword>
<dbReference type="GO" id="GO:0006281">
    <property type="term" value="P:DNA repair"/>
    <property type="evidence" value="ECO:0007669"/>
    <property type="project" value="InterPro"/>
</dbReference>
<dbReference type="InterPro" id="IPR007581">
    <property type="entry name" value="Endonuclease-V"/>
</dbReference>